<dbReference type="InterPro" id="IPR027417">
    <property type="entry name" value="P-loop_NTPase"/>
</dbReference>
<evidence type="ECO:0000313" key="11">
    <source>
        <dbReference type="Proteomes" id="UP001061999"/>
    </source>
</evidence>
<evidence type="ECO:0000256" key="5">
    <source>
        <dbReference type="ARBA" id="ARBA00022989"/>
    </source>
</evidence>
<dbReference type="Pfam" id="PF00664">
    <property type="entry name" value="ABC_membrane"/>
    <property type="match status" value="1"/>
</dbReference>
<dbReference type="PROSITE" id="PS00211">
    <property type="entry name" value="ABC_TRANSPORTER_1"/>
    <property type="match status" value="1"/>
</dbReference>
<keyword evidence="4" id="KW-0067">ATP-binding</keyword>
<dbReference type="NCBIfam" id="TIGR02204">
    <property type="entry name" value="MsbA_rel"/>
    <property type="match status" value="1"/>
</dbReference>
<feature type="transmembrane region" description="Helical" evidence="7">
    <location>
        <begin position="66"/>
        <end position="89"/>
    </location>
</feature>
<dbReference type="Proteomes" id="UP001061999">
    <property type="component" value="Unassembled WGS sequence"/>
</dbReference>
<feature type="domain" description="ABC transporter" evidence="8">
    <location>
        <begin position="343"/>
        <end position="579"/>
    </location>
</feature>
<dbReference type="Pfam" id="PF00005">
    <property type="entry name" value="ABC_tran"/>
    <property type="match status" value="1"/>
</dbReference>
<evidence type="ECO:0000256" key="3">
    <source>
        <dbReference type="ARBA" id="ARBA00022741"/>
    </source>
</evidence>
<accession>A0ABT3FG94</accession>
<proteinExistence type="predicted"/>
<evidence type="ECO:0000256" key="6">
    <source>
        <dbReference type="ARBA" id="ARBA00023136"/>
    </source>
</evidence>
<keyword evidence="3" id="KW-0547">Nucleotide-binding</keyword>
<evidence type="ECO:0000256" key="4">
    <source>
        <dbReference type="ARBA" id="ARBA00022840"/>
    </source>
</evidence>
<name>A0ABT3FG94_9PSED</name>
<organism evidence="10 11">
    <name type="scientific">Pseudomonas agronomica</name>
    <dbReference type="NCBI Taxonomy" id="2979328"/>
    <lineage>
        <taxon>Bacteria</taxon>
        <taxon>Pseudomonadati</taxon>
        <taxon>Pseudomonadota</taxon>
        <taxon>Gammaproteobacteria</taxon>
        <taxon>Pseudomonadales</taxon>
        <taxon>Pseudomonadaceae</taxon>
        <taxon>Pseudomonas</taxon>
    </lineage>
</organism>
<dbReference type="PROSITE" id="PS50893">
    <property type="entry name" value="ABC_TRANSPORTER_2"/>
    <property type="match status" value="1"/>
</dbReference>
<dbReference type="SUPFAM" id="SSF52540">
    <property type="entry name" value="P-loop containing nucleoside triphosphate hydrolases"/>
    <property type="match status" value="1"/>
</dbReference>
<dbReference type="SUPFAM" id="SSF90123">
    <property type="entry name" value="ABC transporter transmembrane region"/>
    <property type="match status" value="1"/>
</dbReference>
<protein>
    <submittedName>
        <fullName evidence="10">ABC transporter transmembrane domain-containing protein</fullName>
    </submittedName>
</protein>
<dbReference type="InterPro" id="IPR039421">
    <property type="entry name" value="Type_1_exporter"/>
</dbReference>
<dbReference type="PROSITE" id="PS50929">
    <property type="entry name" value="ABC_TM1F"/>
    <property type="match status" value="1"/>
</dbReference>
<evidence type="ECO:0000256" key="2">
    <source>
        <dbReference type="ARBA" id="ARBA00022692"/>
    </source>
</evidence>
<feature type="transmembrane region" description="Helical" evidence="7">
    <location>
        <begin position="142"/>
        <end position="159"/>
    </location>
</feature>
<dbReference type="InterPro" id="IPR036640">
    <property type="entry name" value="ABC1_TM_sf"/>
</dbReference>
<dbReference type="InterPro" id="IPR017871">
    <property type="entry name" value="ABC_transporter-like_CS"/>
</dbReference>
<dbReference type="EMBL" id="JAOSHO010000659">
    <property type="protein sequence ID" value="MCW1247869.1"/>
    <property type="molecule type" value="Genomic_DNA"/>
</dbReference>
<dbReference type="PANTHER" id="PTHR43394">
    <property type="entry name" value="ATP-DEPENDENT PERMEASE MDL1, MITOCHONDRIAL"/>
    <property type="match status" value="1"/>
</dbReference>
<evidence type="ECO:0000259" key="8">
    <source>
        <dbReference type="PROSITE" id="PS50893"/>
    </source>
</evidence>
<dbReference type="CDD" id="cd18575">
    <property type="entry name" value="ABC_6TM_bac_exporter_ABCB8_10_like"/>
    <property type="match status" value="1"/>
</dbReference>
<keyword evidence="5 7" id="KW-1133">Transmembrane helix</keyword>
<keyword evidence="6 7" id="KW-0472">Membrane</keyword>
<dbReference type="InterPro" id="IPR011918">
    <property type="entry name" value="ABC_MsbA_ATP-bd"/>
</dbReference>
<evidence type="ECO:0000256" key="7">
    <source>
        <dbReference type="SAM" id="Phobius"/>
    </source>
</evidence>
<keyword evidence="11" id="KW-1185">Reference proteome</keyword>
<dbReference type="Gene3D" id="1.20.1560.10">
    <property type="entry name" value="ABC transporter type 1, transmembrane domain"/>
    <property type="match status" value="1"/>
</dbReference>
<dbReference type="SMART" id="SM00382">
    <property type="entry name" value="AAA"/>
    <property type="match status" value="1"/>
</dbReference>
<keyword evidence="2 7" id="KW-0812">Transmembrane</keyword>
<reference evidence="10" key="1">
    <citation type="submission" date="2022-07" db="EMBL/GenBank/DDBJ databases">
        <title>Pseudomonas agronomica sp. nov.: a novel bacterium with biotechnological application in the synthesis of biofertilizers from valorized agricultural residues.</title>
        <authorList>
            <person name="Robas M."/>
            <person name="Fernandez V.M."/>
            <person name="Luna L."/>
            <person name="Provanza A."/>
            <person name="Jimenez P.A."/>
        </authorList>
    </citation>
    <scope>NUCLEOTIDE SEQUENCE</scope>
    <source>
        <strain evidence="10">SAICEU22T</strain>
    </source>
</reference>
<dbReference type="InterPro" id="IPR003439">
    <property type="entry name" value="ABC_transporter-like_ATP-bd"/>
</dbReference>
<dbReference type="InterPro" id="IPR011527">
    <property type="entry name" value="ABC1_TM_dom"/>
</dbReference>
<feature type="domain" description="ABC transmembrane type-1" evidence="9">
    <location>
        <begin position="25"/>
        <end position="307"/>
    </location>
</feature>
<sequence length="590" mass="64017">MLSSRHRRAIRLASGFIAPYRKQVAGALLALIVTAGITLSMGQGIRLLVDQGFMTRSPHLLNQSIGLFMVLVLGLAIGTFARFYLVSWIGERVVADIRRQVFNHLVYLHPGFYENNRSSEIQSRLTADTTLLQSVIGSSLSLFLRNALMVVGGIVLLFITNPKLTSIVVIALPLVLAPILVFGRRVRSLSRQSQDRIADVGSYVSETLGQIKTVQAYNHQVQDEQRFSVTVEQAFETARKRIAQRAWLITLVIVLVLGAVGVMLWVGGMDVIAGRISGGELAAFVFYSLIVGSAFGTLSEVIGELQRAAGAAERIAELLRSENIIQPPASGLVTLPERVRGDLRLEGVRFSYPSRPDSYAVDGLDLSIKAGETLALVGPSGAGKSTVYDLLLRFYDPAQGQILIDDVPLTLVDPLDLRRHFALVSQNPALFFGTVEENIRYGNPQATSEQVREAAQIAHAHDFIEKMPDGYQTHLGDGGLGLSGGQRQRLAIARALLVDAPILLLDEATSALDAQSEHLIQQALPSLMKNRTTLVIAHRLATVKNADRIAVMDQGKVVAVGTHQELVASNALYARLAALQFNVGLDSAAD</sequence>
<dbReference type="RefSeq" id="WP_264431872.1">
    <property type="nucleotide sequence ID" value="NZ_JAOSHO010000659.1"/>
</dbReference>
<gene>
    <name evidence="10" type="ORF">OC610_25870</name>
</gene>
<evidence type="ECO:0000313" key="10">
    <source>
        <dbReference type="EMBL" id="MCW1247869.1"/>
    </source>
</evidence>
<comment type="caution">
    <text evidence="10">The sequence shown here is derived from an EMBL/GenBank/DDBJ whole genome shotgun (WGS) entry which is preliminary data.</text>
</comment>
<feature type="transmembrane region" description="Helical" evidence="7">
    <location>
        <begin position="246"/>
        <end position="266"/>
    </location>
</feature>
<comment type="subcellular location">
    <subcellularLocation>
        <location evidence="1">Cell membrane</location>
        <topology evidence="1">Multi-pass membrane protein</topology>
    </subcellularLocation>
</comment>
<feature type="transmembrane region" description="Helical" evidence="7">
    <location>
        <begin position="281"/>
        <end position="298"/>
    </location>
</feature>
<feature type="transmembrane region" description="Helical" evidence="7">
    <location>
        <begin position="165"/>
        <end position="183"/>
    </location>
</feature>
<dbReference type="Gene3D" id="3.40.50.300">
    <property type="entry name" value="P-loop containing nucleotide triphosphate hydrolases"/>
    <property type="match status" value="1"/>
</dbReference>
<dbReference type="PANTHER" id="PTHR43394:SF1">
    <property type="entry name" value="ATP-BINDING CASSETTE SUB-FAMILY B MEMBER 10, MITOCHONDRIAL"/>
    <property type="match status" value="1"/>
</dbReference>
<evidence type="ECO:0000256" key="1">
    <source>
        <dbReference type="ARBA" id="ARBA00004651"/>
    </source>
</evidence>
<dbReference type="InterPro" id="IPR003593">
    <property type="entry name" value="AAA+_ATPase"/>
</dbReference>
<evidence type="ECO:0000259" key="9">
    <source>
        <dbReference type="PROSITE" id="PS50929"/>
    </source>
</evidence>